<dbReference type="EMBL" id="WFKQ01000001">
    <property type="protein sequence ID" value="MUG31210.1"/>
    <property type="molecule type" value="Genomic_DNA"/>
</dbReference>
<sequence length="164" mass="18231">MQQHLISVLMENEAGSLSRLVGLFSQRGYNIETLNVAPTEDETISRLTLTTNASAEKIEQITKHLHKLIEVIKVINLSGNDHVERELMLIKVRATGSARAEVKRSADIFRAQIVDVTSNMYTIQIVGDEAKLDGFIEVIGHERILEVVRSGVIGILRGERTLSV</sequence>
<dbReference type="EC" id="2.2.1.6" evidence="8"/>
<dbReference type="InterPro" id="IPR039557">
    <property type="entry name" value="AHAS_ACT"/>
</dbReference>
<dbReference type="OrthoDB" id="9787365at2"/>
<evidence type="ECO:0000313" key="10">
    <source>
        <dbReference type="EMBL" id="MUG31210.1"/>
    </source>
</evidence>
<dbReference type="Gene3D" id="3.30.70.260">
    <property type="match status" value="1"/>
</dbReference>
<evidence type="ECO:0000313" key="11">
    <source>
        <dbReference type="Proteomes" id="UP000442109"/>
    </source>
</evidence>
<comment type="catalytic activity">
    <reaction evidence="7 8">
        <text>2 pyruvate + H(+) = (2S)-2-acetolactate + CO2</text>
        <dbReference type="Rhea" id="RHEA:25249"/>
        <dbReference type="ChEBI" id="CHEBI:15361"/>
        <dbReference type="ChEBI" id="CHEBI:15378"/>
        <dbReference type="ChEBI" id="CHEBI:16526"/>
        <dbReference type="ChEBI" id="CHEBI:58476"/>
        <dbReference type="EC" id="2.2.1.6"/>
    </reaction>
</comment>
<dbReference type="SUPFAM" id="SSF55021">
    <property type="entry name" value="ACT-like"/>
    <property type="match status" value="2"/>
</dbReference>
<keyword evidence="5 8" id="KW-0028">Amino-acid biosynthesis</keyword>
<dbReference type="RefSeq" id="WP_011959891.1">
    <property type="nucleotide sequence ID" value="NZ_WFKQ01000001.1"/>
</dbReference>
<dbReference type="Gene3D" id="3.30.70.1150">
    <property type="entry name" value="ACT-like. Chain A, domain 2"/>
    <property type="match status" value="1"/>
</dbReference>
<dbReference type="NCBIfam" id="NF008864">
    <property type="entry name" value="PRK11895.1"/>
    <property type="match status" value="1"/>
</dbReference>
<keyword evidence="11" id="KW-1185">Reference proteome</keyword>
<dbReference type="InterPro" id="IPR027271">
    <property type="entry name" value="Acetolactate_synth/TF_NikR_C"/>
</dbReference>
<dbReference type="PANTHER" id="PTHR30239">
    <property type="entry name" value="ACETOLACTATE SYNTHASE SMALL SUBUNIT"/>
    <property type="match status" value="1"/>
</dbReference>
<keyword evidence="8 10" id="KW-0808">Transferase</keyword>
<dbReference type="FunFam" id="3.30.70.260:FF:000001">
    <property type="entry name" value="Acetolactate synthase, small subunit"/>
    <property type="match status" value="1"/>
</dbReference>
<comment type="similarity">
    <text evidence="3 8">Belongs to the acetolactate synthase small subunit family.</text>
</comment>
<dbReference type="InterPro" id="IPR002912">
    <property type="entry name" value="ACT_dom"/>
</dbReference>
<dbReference type="GO" id="GO:0009099">
    <property type="term" value="P:L-valine biosynthetic process"/>
    <property type="evidence" value="ECO:0007669"/>
    <property type="project" value="UniProtKB-UniRule"/>
</dbReference>
<dbReference type="Proteomes" id="UP000442109">
    <property type="component" value="Unassembled WGS sequence"/>
</dbReference>
<reference evidence="10 11" key="1">
    <citation type="journal article" date="2019" name="PLoS ONE">
        <title>Pup mortality in New Zealand sea lions (Phocarctos hookeri) at Enderby Island, Auckland Islands, 2013-18.</title>
        <authorList>
            <person name="Michael S.A."/>
            <person name="Hayman D.T.S."/>
            <person name="Gray R."/>
            <person name="Zhang J."/>
            <person name="Rogers L."/>
            <person name="Roe W.D."/>
        </authorList>
    </citation>
    <scope>NUCLEOTIDE SEQUENCE [LARGE SCALE GENOMIC DNA]</scope>
    <source>
        <strain evidence="10 11">SM868</strain>
    </source>
</reference>
<evidence type="ECO:0000256" key="5">
    <source>
        <dbReference type="ARBA" id="ARBA00022605"/>
    </source>
</evidence>
<feature type="domain" description="ACT" evidence="9">
    <location>
        <begin position="5"/>
        <end position="79"/>
    </location>
</feature>
<dbReference type="GO" id="GO:0005829">
    <property type="term" value="C:cytosol"/>
    <property type="evidence" value="ECO:0007669"/>
    <property type="project" value="TreeGrafter"/>
</dbReference>
<dbReference type="GO" id="GO:1990610">
    <property type="term" value="F:acetolactate synthase regulator activity"/>
    <property type="evidence" value="ECO:0007669"/>
    <property type="project" value="UniProtKB-UniRule"/>
</dbReference>
<dbReference type="AlphaFoldDB" id="A0A844LXQ5"/>
<dbReference type="FunFam" id="3.30.70.1150:FF:000001">
    <property type="entry name" value="Acetolactate synthase small subunit"/>
    <property type="match status" value="1"/>
</dbReference>
<dbReference type="UniPathway" id="UPA00047">
    <property type="reaction ID" value="UER00055"/>
</dbReference>
<gene>
    <name evidence="10" type="primary">ilvN</name>
    <name evidence="10" type="ORF">GB996_00180</name>
</gene>
<dbReference type="Pfam" id="PF10369">
    <property type="entry name" value="ALS_ss_C"/>
    <property type="match status" value="1"/>
</dbReference>
<evidence type="ECO:0000256" key="6">
    <source>
        <dbReference type="ARBA" id="ARBA00023304"/>
    </source>
</evidence>
<dbReference type="PANTHER" id="PTHR30239:SF0">
    <property type="entry name" value="ACETOLACTATE SYNTHASE SMALL SUBUNIT 1, CHLOROPLASTIC"/>
    <property type="match status" value="1"/>
</dbReference>
<comment type="subunit">
    <text evidence="4 8">Dimer of large and small chains.</text>
</comment>
<comment type="pathway">
    <text evidence="2 8">Amino-acid biosynthesis; L-valine biosynthesis; L-valine from pyruvate: step 1/4.</text>
</comment>
<comment type="caution">
    <text evidence="10">The sequence shown here is derived from an EMBL/GenBank/DDBJ whole genome shotgun (WGS) entry which is preliminary data.</text>
</comment>
<proteinExistence type="inferred from homology"/>
<dbReference type="Pfam" id="PF22629">
    <property type="entry name" value="ACT_AHAS_ss"/>
    <property type="match status" value="1"/>
</dbReference>
<comment type="pathway">
    <text evidence="1 8">Amino-acid biosynthesis; L-isoleucine biosynthesis; L-isoleucine from 2-oxobutanoate: step 1/4.</text>
</comment>
<dbReference type="PROSITE" id="PS51671">
    <property type="entry name" value="ACT"/>
    <property type="match status" value="1"/>
</dbReference>
<evidence type="ECO:0000256" key="8">
    <source>
        <dbReference type="RuleBase" id="RU368092"/>
    </source>
</evidence>
<dbReference type="InterPro" id="IPR004789">
    <property type="entry name" value="Acetalactate_synth_ssu"/>
</dbReference>
<dbReference type="InterPro" id="IPR054480">
    <property type="entry name" value="AHAS_small-like_ACT"/>
</dbReference>
<dbReference type="InterPro" id="IPR019455">
    <property type="entry name" value="Acetolactate_synth_ssu_C"/>
</dbReference>
<evidence type="ECO:0000256" key="7">
    <source>
        <dbReference type="ARBA" id="ARBA00048670"/>
    </source>
</evidence>
<protein>
    <recommendedName>
        <fullName evidence="8">Acetolactate synthase small subunit</fullName>
        <shortName evidence="8">AHAS</shortName>
        <shortName evidence="8">ALS</shortName>
        <ecNumber evidence="8">2.2.1.6</ecNumber>
    </recommendedName>
    <alternativeName>
        <fullName evidence="8">Acetohydroxy-acid synthase small subunit</fullName>
    </alternativeName>
</protein>
<organism evidence="10 11">
    <name type="scientific">Psychrobacter sanguinis</name>
    <dbReference type="NCBI Taxonomy" id="861445"/>
    <lineage>
        <taxon>Bacteria</taxon>
        <taxon>Pseudomonadati</taxon>
        <taxon>Pseudomonadota</taxon>
        <taxon>Gammaproteobacteria</taxon>
        <taxon>Moraxellales</taxon>
        <taxon>Moraxellaceae</taxon>
        <taxon>Psychrobacter</taxon>
    </lineage>
</organism>
<evidence type="ECO:0000259" key="9">
    <source>
        <dbReference type="PROSITE" id="PS51671"/>
    </source>
</evidence>
<evidence type="ECO:0000256" key="3">
    <source>
        <dbReference type="ARBA" id="ARBA00006341"/>
    </source>
</evidence>
<comment type="function">
    <text evidence="8">Catalyzes the conversion of 2 pyruvate molecules into acetolactate in the first common step of the biosynthetic pathway of the branched-amino acids such as leucine, isoleucine, and valine.</text>
</comment>
<dbReference type="UniPathway" id="UPA00049">
    <property type="reaction ID" value="UER00059"/>
</dbReference>
<evidence type="ECO:0000256" key="1">
    <source>
        <dbReference type="ARBA" id="ARBA00004974"/>
    </source>
</evidence>
<evidence type="ECO:0000256" key="2">
    <source>
        <dbReference type="ARBA" id="ARBA00005025"/>
    </source>
</evidence>
<dbReference type="CDD" id="cd04878">
    <property type="entry name" value="ACT_AHAS"/>
    <property type="match status" value="1"/>
</dbReference>
<evidence type="ECO:0000256" key="4">
    <source>
        <dbReference type="ARBA" id="ARBA00011744"/>
    </source>
</evidence>
<dbReference type="GO" id="GO:0003984">
    <property type="term" value="F:acetolactate synthase activity"/>
    <property type="evidence" value="ECO:0007669"/>
    <property type="project" value="UniProtKB-UniRule"/>
</dbReference>
<keyword evidence="6 8" id="KW-0100">Branched-chain amino acid biosynthesis</keyword>
<dbReference type="InterPro" id="IPR045865">
    <property type="entry name" value="ACT-like_dom_sf"/>
</dbReference>
<dbReference type="NCBIfam" id="TIGR00119">
    <property type="entry name" value="acolac_sm"/>
    <property type="match status" value="1"/>
</dbReference>
<name>A0A844LXQ5_9GAMM</name>
<accession>A0A844LXQ5</accession>
<dbReference type="GO" id="GO:0009097">
    <property type="term" value="P:isoleucine biosynthetic process"/>
    <property type="evidence" value="ECO:0007669"/>
    <property type="project" value="UniProtKB-UniRule"/>
</dbReference>